<feature type="domain" description="PHD-type" evidence="18">
    <location>
        <begin position="422"/>
        <end position="472"/>
    </location>
</feature>
<evidence type="ECO:0000256" key="12">
    <source>
        <dbReference type="ARBA" id="ARBA00023159"/>
    </source>
</evidence>
<proteinExistence type="predicted"/>
<feature type="region of interest" description="Disordered" evidence="17">
    <location>
        <begin position="3635"/>
        <end position="3655"/>
    </location>
</feature>
<dbReference type="CDD" id="cd15513">
    <property type="entry name" value="PHD5_KMT2C_like"/>
    <property type="match status" value="1"/>
</dbReference>
<feature type="region of interest" description="Disordered" evidence="17">
    <location>
        <begin position="1412"/>
        <end position="1505"/>
    </location>
</feature>
<dbReference type="CDD" id="cd19171">
    <property type="entry name" value="SET_KMT2C_2D"/>
    <property type="match status" value="1"/>
</dbReference>
<feature type="region of interest" description="Disordered" evidence="17">
    <location>
        <begin position="139"/>
        <end position="164"/>
    </location>
</feature>
<evidence type="ECO:0000256" key="8">
    <source>
        <dbReference type="ARBA" id="ARBA00022771"/>
    </source>
</evidence>
<dbReference type="Gene3D" id="3.30.40.10">
    <property type="entry name" value="Zinc/RING finger domain, C3HC4 (zinc finger)"/>
    <property type="match status" value="5"/>
</dbReference>
<feature type="compositionally biased region" description="Basic and acidic residues" evidence="17">
    <location>
        <begin position="3979"/>
        <end position="3990"/>
    </location>
</feature>
<evidence type="ECO:0000256" key="5">
    <source>
        <dbReference type="ARBA" id="ARBA00022691"/>
    </source>
</evidence>
<dbReference type="CDD" id="cd15666">
    <property type="entry name" value="ePHD2_KMT2C_like"/>
    <property type="match status" value="1"/>
</dbReference>
<dbReference type="SMART" id="SM00249">
    <property type="entry name" value="PHD"/>
    <property type="match status" value="8"/>
</dbReference>
<evidence type="ECO:0000256" key="14">
    <source>
        <dbReference type="ARBA" id="ARBA00023242"/>
    </source>
</evidence>
<evidence type="ECO:0000313" key="22">
    <source>
        <dbReference type="EnsemblMetazoa" id="XP_024080399.1"/>
    </source>
</evidence>
<feature type="region of interest" description="Disordered" evidence="17">
    <location>
        <begin position="1052"/>
        <end position="1080"/>
    </location>
</feature>
<feature type="region of interest" description="Disordered" evidence="17">
    <location>
        <begin position="958"/>
        <end position="994"/>
    </location>
</feature>
<dbReference type="OMA" id="AWSERCK"/>
<feature type="compositionally biased region" description="Polar residues" evidence="17">
    <location>
        <begin position="1328"/>
        <end position="1342"/>
    </location>
</feature>
<feature type="compositionally biased region" description="Acidic residues" evidence="17">
    <location>
        <begin position="18"/>
        <end position="39"/>
    </location>
</feature>
<keyword evidence="16" id="KW-0175">Coiled coil</keyword>
<dbReference type="SMART" id="SM00317">
    <property type="entry name" value="SET"/>
    <property type="match status" value="1"/>
</dbReference>
<keyword evidence="5" id="KW-0949">S-adenosyl-L-methionine</keyword>
<name>A0A8I6SJT9_CIMLE</name>
<keyword evidence="6" id="KW-0479">Metal-binding</keyword>
<protein>
    <recommendedName>
        <fullName evidence="24">Histone-lysine N-methyltransferase</fullName>
    </recommendedName>
</protein>
<keyword evidence="7" id="KW-0677">Repeat</keyword>
<evidence type="ECO:0008006" key="24">
    <source>
        <dbReference type="Google" id="ProtNLM"/>
    </source>
</evidence>
<dbReference type="SMART" id="SM00508">
    <property type="entry name" value="PostSET"/>
    <property type="match status" value="1"/>
</dbReference>
<dbReference type="FunFam" id="3.30.160.360:FF:000001">
    <property type="entry name" value="Histone-lysine N-methyltransferase"/>
    <property type="match status" value="1"/>
</dbReference>
<dbReference type="Pfam" id="PF13832">
    <property type="entry name" value="zf-HC5HC2H_2"/>
    <property type="match status" value="1"/>
</dbReference>
<evidence type="ECO:0000256" key="9">
    <source>
        <dbReference type="ARBA" id="ARBA00022833"/>
    </source>
</evidence>
<feature type="compositionally biased region" description="Basic and acidic residues" evidence="17">
    <location>
        <begin position="1120"/>
        <end position="1133"/>
    </location>
</feature>
<dbReference type="PROSITE" id="PS51805">
    <property type="entry name" value="EPHD"/>
    <property type="match status" value="2"/>
</dbReference>
<feature type="compositionally biased region" description="Polar residues" evidence="17">
    <location>
        <begin position="2882"/>
        <end position="2898"/>
    </location>
</feature>
<evidence type="ECO:0000259" key="18">
    <source>
        <dbReference type="PROSITE" id="PS50016"/>
    </source>
</evidence>
<feature type="compositionally biased region" description="Polar residues" evidence="17">
    <location>
        <begin position="1654"/>
        <end position="1665"/>
    </location>
</feature>
<feature type="region of interest" description="Disordered" evidence="17">
    <location>
        <begin position="2496"/>
        <end position="2515"/>
    </location>
</feature>
<feature type="region of interest" description="Disordered" evidence="17">
    <location>
        <begin position="1265"/>
        <end position="1357"/>
    </location>
</feature>
<feature type="domain" description="PHD-type" evidence="18">
    <location>
        <begin position="723"/>
        <end position="776"/>
    </location>
</feature>
<dbReference type="Pfam" id="PF00856">
    <property type="entry name" value="SET"/>
    <property type="match status" value="1"/>
</dbReference>
<dbReference type="SUPFAM" id="SSF47095">
    <property type="entry name" value="HMG-box"/>
    <property type="match status" value="1"/>
</dbReference>
<dbReference type="InterPro" id="IPR001965">
    <property type="entry name" value="Znf_PHD"/>
</dbReference>
<dbReference type="FunFam" id="3.30.40.10:FF:000407">
    <property type="entry name" value="Histone-lysine N-methyltransferase MLL3"/>
    <property type="match status" value="1"/>
</dbReference>
<dbReference type="PANTHER" id="PTHR45888:SF6">
    <property type="entry name" value="HL01030P-RELATED"/>
    <property type="match status" value="1"/>
</dbReference>
<dbReference type="PROSITE" id="PS50868">
    <property type="entry name" value="POST_SET"/>
    <property type="match status" value="1"/>
</dbReference>
<evidence type="ECO:0000256" key="4">
    <source>
        <dbReference type="ARBA" id="ARBA00022679"/>
    </source>
</evidence>
<dbReference type="Gene3D" id="3.30.160.360">
    <property type="match status" value="1"/>
</dbReference>
<evidence type="ECO:0000256" key="13">
    <source>
        <dbReference type="ARBA" id="ARBA00023163"/>
    </source>
</evidence>
<dbReference type="FunFam" id="2.170.270.10:FF:000003">
    <property type="entry name" value="Histone-lysine N-methyltransferase"/>
    <property type="match status" value="1"/>
</dbReference>
<feature type="region of interest" description="Disordered" evidence="17">
    <location>
        <begin position="4265"/>
        <end position="4287"/>
    </location>
</feature>
<feature type="domain" description="Post-SET" evidence="20">
    <location>
        <begin position="4810"/>
        <end position="4826"/>
    </location>
</feature>
<feature type="compositionally biased region" description="Polar residues" evidence="17">
    <location>
        <begin position="2704"/>
        <end position="2740"/>
    </location>
</feature>
<keyword evidence="2" id="KW-0597">Phosphoprotein</keyword>
<evidence type="ECO:0000256" key="11">
    <source>
        <dbReference type="ARBA" id="ARBA00023015"/>
    </source>
</evidence>
<feature type="coiled-coil region" evidence="16">
    <location>
        <begin position="2526"/>
        <end position="2563"/>
    </location>
</feature>
<keyword evidence="10" id="KW-0156">Chromatin regulator</keyword>
<evidence type="ECO:0000259" key="20">
    <source>
        <dbReference type="PROSITE" id="PS50868"/>
    </source>
</evidence>
<comment type="subcellular location">
    <subcellularLocation>
        <location evidence="1">Nucleus</location>
    </subcellularLocation>
</comment>
<dbReference type="GO" id="GO:0045944">
    <property type="term" value="P:positive regulation of transcription by RNA polymerase II"/>
    <property type="evidence" value="ECO:0007669"/>
    <property type="project" value="TreeGrafter"/>
</dbReference>
<dbReference type="CDD" id="cd15509">
    <property type="entry name" value="PHD1_KMT2C_like"/>
    <property type="match status" value="1"/>
</dbReference>
<dbReference type="PROSITE" id="PS51543">
    <property type="entry name" value="FYRC"/>
    <property type="match status" value="1"/>
</dbReference>
<feature type="region of interest" description="Disordered" evidence="17">
    <location>
        <begin position="1"/>
        <end position="45"/>
    </location>
</feature>
<dbReference type="SMART" id="SM00541">
    <property type="entry name" value="FYRN"/>
    <property type="match status" value="1"/>
</dbReference>
<feature type="domain" description="PHD-type" evidence="21">
    <location>
        <begin position="4312"/>
        <end position="4420"/>
    </location>
</feature>
<feature type="region of interest" description="Disordered" evidence="17">
    <location>
        <begin position="1107"/>
        <end position="1133"/>
    </location>
</feature>
<evidence type="ECO:0000313" key="23">
    <source>
        <dbReference type="Proteomes" id="UP000494040"/>
    </source>
</evidence>
<dbReference type="InterPro" id="IPR003889">
    <property type="entry name" value="FYrich_C"/>
</dbReference>
<dbReference type="OrthoDB" id="308383at2759"/>
<feature type="region of interest" description="Disordered" evidence="17">
    <location>
        <begin position="2915"/>
        <end position="2949"/>
    </location>
</feature>
<dbReference type="EnsemblMetazoa" id="XM_024224631.1">
    <property type="protein sequence ID" value="XP_024080399.1"/>
    <property type="gene ID" value="LOC106669646"/>
</dbReference>
<evidence type="ECO:0000256" key="2">
    <source>
        <dbReference type="ARBA" id="ARBA00022553"/>
    </source>
</evidence>
<evidence type="ECO:0000256" key="6">
    <source>
        <dbReference type="ARBA" id="ARBA00022723"/>
    </source>
</evidence>
<evidence type="ECO:0000256" key="1">
    <source>
        <dbReference type="ARBA" id="ARBA00004123"/>
    </source>
</evidence>
<dbReference type="SUPFAM" id="SSF82199">
    <property type="entry name" value="SET domain"/>
    <property type="match status" value="1"/>
</dbReference>
<evidence type="ECO:0000256" key="16">
    <source>
        <dbReference type="SAM" id="Coils"/>
    </source>
</evidence>
<dbReference type="InterPro" id="IPR046341">
    <property type="entry name" value="SET_dom_sf"/>
</dbReference>
<dbReference type="Gene3D" id="2.170.270.10">
    <property type="entry name" value="SET domain"/>
    <property type="match status" value="1"/>
</dbReference>
<dbReference type="GO" id="GO:0032259">
    <property type="term" value="P:methylation"/>
    <property type="evidence" value="ECO:0007669"/>
    <property type="project" value="UniProtKB-KW"/>
</dbReference>
<dbReference type="InterPro" id="IPR003616">
    <property type="entry name" value="Post-SET_dom"/>
</dbReference>
<evidence type="ECO:0000256" key="3">
    <source>
        <dbReference type="ARBA" id="ARBA00022603"/>
    </source>
</evidence>
<reference evidence="22" key="1">
    <citation type="submission" date="2022-01" db="UniProtKB">
        <authorList>
            <consortium name="EnsemblMetazoa"/>
        </authorList>
    </citation>
    <scope>IDENTIFICATION</scope>
</reference>
<dbReference type="CDD" id="cd15512">
    <property type="entry name" value="PHD4_KMT2C_like"/>
    <property type="match status" value="1"/>
</dbReference>
<keyword evidence="11" id="KW-0805">Transcription regulation</keyword>
<feature type="compositionally biased region" description="Basic and acidic residues" evidence="17">
    <location>
        <begin position="3071"/>
        <end position="3080"/>
    </location>
</feature>
<evidence type="ECO:0000256" key="7">
    <source>
        <dbReference type="ARBA" id="ARBA00022737"/>
    </source>
</evidence>
<dbReference type="FunFam" id="3.30.40.10:FF:000852">
    <property type="entry name" value="Histone-lysine N-methyltransferase 2C"/>
    <property type="match status" value="1"/>
</dbReference>
<dbReference type="Proteomes" id="UP000494040">
    <property type="component" value="Unassembled WGS sequence"/>
</dbReference>
<feature type="compositionally biased region" description="Basic residues" evidence="17">
    <location>
        <begin position="1071"/>
        <end position="1080"/>
    </location>
</feature>
<dbReference type="InterPro" id="IPR013083">
    <property type="entry name" value="Znf_RING/FYVE/PHD"/>
</dbReference>
<feature type="region of interest" description="Disordered" evidence="17">
    <location>
        <begin position="3049"/>
        <end position="3092"/>
    </location>
</feature>
<dbReference type="InterPro" id="IPR034732">
    <property type="entry name" value="EPHD"/>
</dbReference>
<dbReference type="GeneID" id="106669646"/>
<dbReference type="InterPro" id="IPR003888">
    <property type="entry name" value="FYrich_N"/>
</dbReference>
<dbReference type="InterPro" id="IPR001214">
    <property type="entry name" value="SET_dom"/>
</dbReference>
<feature type="domain" description="PHD-type" evidence="21">
    <location>
        <begin position="258"/>
        <end position="364"/>
    </location>
</feature>
<feature type="region of interest" description="Disordered" evidence="17">
    <location>
        <begin position="2359"/>
        <end position="2469"/>
    </location>
</feature>
<feature type="compositionally biased region" description="Basic and acidic residues" evidence="17">
    <location>
        <begin position="3637"/>
        <end position="3646"/>
    </location>
</feature>
<feature type="compositionally biased region" description="Polar residues" evidence="17">
    <location>
        <begin position="1285"/>
        <end position="1320"/>
    </location>
</feature>
<evidence type="ECO:0000259" key="21">
    <source>
        <dbReference type="PROSITE" id="PS51805"/>
    </source>
</evidence>
<dbReference type="RefSeq" id="XP_024080399.1">
    <property type="nucleotide sequence ID" value="XM_024224631.1"/>
</dbReference>
<feature type="region of interest" description="Disordered" evidence="17">
    <location>
        <begin position="4644"/>
        <end position="4665"/>
    </location>
</feature>
<keyword evidence="23" id="KW-1185">Reference proteome</keyword>
<feature type="region of interest" description="Disordered" evidence="17">
    <location>
        <begin position="2876"/>
        <end position="2898"/>
    </location>
</feature>
<feature type="compositionally biased region" description="Low complexity" evidence="17">
    <location>
        <begin position="2640"/>
        <end position="2666"/>
    </location>
</feature>
<feature type="region of interest" description="Disordered" evidence="17">
    <location>
        <begin position="1654"/>
        <end position="1680"/>
    </location>
</feature>
<accession>A0A8I6SJT9</accession>
<dbReference type="GO" id="GO:0005700">
    <property type="term" value="C:polytene chromosome"/>
    <property type="evidence" value="ECO:0007669"/>
    <property type="project" value="UniProtKB-ARBA"/>
</dbReference>
<evidence type="ECO:0000259" key="19">
    <source>
        <dbReference type="PROSITE" id="PS50280"/>
    </source>
</evidence>
<keyword evidence="3" id="KW-0489">Methyltransferase</keyword>
<keyword evidence="12" id="KW-0010">Activator</keyword>
<dbReference type="Pfam" id="PF05964">
    <property type="entry name" value="FYRN"/>
    <property type="match status" value="1"/>
</dbReference>
<feature type="region of interest" description="Disordered" evidence="17">
    <location>
        <begin position="3979"/>
        <end position="4001"/>
    </location>
</feature>
<dbReference type="Gene3D" id="1.10.30.10">
    <property type="entry name" value="High mobility group box domain"/>
    <property type="match status" value="1"/>
</dbReference>
<evidence type="ECO:0000256" key="10">
    <source>
        <dbReference type="ARBA" id="ARBA00022853"/>
    </source>
</evidence>
<dbReference type="GO" id="GO:0042800">
    <property type="term" value="F:histone H3K4 methyltransferase activity"/>
    <property type="evidence" value="ECO:0007669"/>
    <property type="project" value="TreeGrafter"/>
</dbReference>
<feature type="compositionally biased region" description="Basic and acidic residues" evidence="17">
    <location>
        <begin position="1148"/>
        <end position="1158"/>
    </location>
</feature>
<dbReference type="GO" id="GO:0008270">
    <property type="term" value="F:zinc ion binding"/>
    <property type="evidence" value="ECO:0007669"/>
    <property type="project" value="UniProtKB-KW"/>
</dbReference>
<feature type="compositionally biased region" description="Basic and acidic residues" evidence="17">
    <location>
        <begin position="1666"/>
        <end position="1680"/>
    </location>
</feature>
<feature type="region of interest" description="Disordered" evidence="17">
    <location>
        <begin position="2195"/>
        <end position="2214"/>
    </location>
</feature>
<feature type="domain" description="PHD-type" evidence="18">
    <location>
        <begin position="773"/>
        <end position="823"/>
    </location>
</feature>
<dbReference type="InterPro" id="IPR036910">
    <property type="entry name" value="HMG_box_dom_sf"/>
</dbReference>
<dbReference type="InterPro" id="IPR011011">
    <property type="entry name" value="Znf_FYVE_PHD"/>
</dbReference>
<dbReference type="PROSITE" id="PS50016">
    <property type="entry name" value="ZF_PHD_2"/>
    <property type="match status" value="3"/>
</dbReference>
<feature type="region of interest" description="Disordered" evidence="17">
    <location>
        <begin position="2640"/>
        <end position="2842"/>
    </location>
</feature>
<dbReference type="InterPro" id="IPR019787">
    <property type="entry name" value="Znf_PHD-finger"/>
</dbReference>
<dbReference type="SUPFAM" id="SSF57903">
    <property type="entry name" value="FYVE/PHD zinc finger"/>
    <property type="match status" value="5"/>
</dbReference>
<keyword evidence="9" id="KW-0862">Zinc</keyword>
<feature type="compositionally biased region" description="Basic residues" evidence="17">
    <location>
        <begin position="3836"/>
        <end position="3846"/>
    </location>
</feature>
<dbReference type="Pfam" id="PF05965">
    <property type="entry name" value="FYRC"/>
    <property type="match status" value="1"/>
</dbReference>
<keyword evidence="4" id="KW-0808">Transferase</keyword>
<dbReference type="PROSITE" id="PS50280">
    <property type="entry name" value="SET"/>
    <property type="match status" value="1"/>
</dbReference>
<dbReference type="CDD" id="cd15514">
    <property type="entry name" value="PHD6_KMT2C_like"/>
    <property type="match status" value="1"/>
</dbReference>
<feature type="region of interest" description="Disordered" evidence="17">
    <location>
        <begin position="217"/>
        <end position="256"/>
    </location>
</feature>
<feature type="compositionally biased region" description="Polar residues" evidence="17">
    <location>
        <begin position="3992"/>
        <end position="4001"/>
    </location>
</feature>
<dbReference type="KEGG" id="clec:106669646"/>
<sequence length="4826" mass="534479">MDETCGDAEGKAGGGGGIEEDMEVGECSEEEEDEEEDIDLGSSPITDQSTVMMSMTSPVFAHTAPTAYEGLASPLRVVSGAALTGGKPVVGIKRGPGRPRSRGGGATPVVRTKKVVGPKLKRWKGHVCRLLVSGVYGINNGKQPGEGEDESSSPVHPSTPVDPVKTPIFVDEPLFDETWPGKVCVLCNLTEHSQLGQGKMCRVECTVEELPKELPKELLMSPPETPPLDSTSPRQPFQNRRQKGASKFRNAGGGGQEPVDELSLVGHIDIPEPTAIVDSGYIYVHEWCAMWCTGVTRKGISSFNNLPAGVMAAVSRRCYHCSRYGAGSPCIIPSCNKHFHTPCAAAAATFQHPKTLTLICSQHIDHISKTPSLSDVECQSCHSLGNVNNLVMCSMCGSHHHGICIGNALQPGLRAGWQCAECRICQLCRQSEDTNRMLVCDSCDKAYHPSCVRPAMSSVPKVGWKCKRCRLCSDCGARTPGGGLSSRWHSNYTVCDSCYQQRNKGFSCPVCHKAYRAAALREMVRCSQCHRFVHGTCDKEADFVSYQRKKEAHPDYEYICLSCKNNSTVHYMKRKDSTEEAVMDSSLSASQESLMVNEDIDLDSEKSDDGPLRVTIGLGKGKPFCASKLAKKRLGLGVGPGRPKGSGKMSSLTSSLSHYQKRLRFADFGRKRGAKSKMRGLFGYPGLGLQRPLPDSSVKSEEEPGVENKLVLCSSKDRFVLGQDICVMCGSLGIEQEACLIACSQCGQCYHPYCVSVKVTKVMLQRGWRCLDCTICEGCGQRNDEARLILCDDCDISYHIYCMDPPLGSVPTGGWKCRWCAHCQTCGASSPGVNSDWQSNFSQCGACASRTTCPACLELYTDGDLIIKCITCERWLHCFCDTINTEQEAEACCAQGYTCVLCRPSNVALVLPATPVRVPSPEYTPDGKSSNDYYVDGICLSECGLQHIKNLSLENNNQPVRRKRPGFKRPQDNDILGGLDSINDPDNENNSNTVYKDGMIWGSKDSGPVLSPPEGFSLYTKESGVVVLKRKKQRNLQKLGIGGFSAVKMRSSRFKDDEEGSTHPFAEDKPRRKPRCNKKRSKLAETYPSYLQEAFFGRELLDITKESTQELESSSDDSDEGKSNKVSHDKTITLSQDELKVMAEVKAKQEKISDKNEDFDPSNSSKISVKEEDVSDSEGLKDILHLSDNLLPNDLVNTIMNERDGIKTENLIGGSSNQHDSQNQKDELSEILGPHFSIESMVRETGLPNMDSKDVEEIFKGVLTDESQESQSSGAFPARGPTPGTPSHPQMSPQQGTLQSGMHSRTPNSLTPSVHTNLSSPIGFPSVSPYNSEYSNSPQFSPEGSPWGGDDNRTSHKMEADEPLGQHATMAPVLYANINHSEWKKEYPSWSDRFKQILKKWRTLPAEKKAPFVQQAKENRSLRIKKTQQIGKELADEDAPNGKQASSGKSFEVCPPSKIPTSGDRNSPYPATPPSPEQKLVSTASNTSPLHSPSTQETFPTTIPSHPSTIQYIPLNTPGIRATFHIIPTSIVTTTETPVTRAIQYQYERSTIHYPPTNVVIQSVPPLIMTSTTSGQSTDSKNLIQIIPTKTSTVSTVITQPSVRSQVQFIQTVKTVHSTSESESRTTNTICSPLSDQHIRVLTPSEIMRTLPSLGQETYDTPPSTEQDKTQVNKSTREAEQERQWKHIQAMRQQQLHSQARNQVTRVHRQISGDGTTIVQYPETSNTQSHLTPQQLQVATPQEPITNIALASPRGPPQQFTSPPGIKTARGLTPPGAAPLFPRMIGIRPPVNSPFSTPRQSTPEEMNRQLRDLLQRHQIKQEATPDSGQTAVAAAQIRQPIAQVRPQSIPQQAIHGVDGRVRLLLQHQRAAFPGSQVRPATRLDQFNLVQRPQQFPQNAATPTTIIRPTHQIIAEQRIQQQTVEQRIQGTRDGEEIPDVVTAELEKLEQEGGSIAEVEAVSAIFGDLAEDDDELLAEMGADFNILEYADPELDNISGGEKTNILDDLEAEVVKKKQSPVIPNESKDTPIRQEENKTLVKANPILTQTQPVSRTPPGQPTPSPTNSIVAPLTPQASIPRQQTKTVNKTFSAQFATPPAPLPRMQVLQSQSPRPQLTTSTNIVGNQGQNFIPIPAPPPPYPGPPPPYPGQLQSGIRAGAPKVPRPPLAPTAGTSLPQRRSLLLQEQPLLLEDLLEEEKREQEQQSVTPGSGSGASLLSDADFEMLTADVLGTNSRVSSPPHCNQNVQLLNIPVQPAPPAPPECIVTEQDRQTQMQYEQWLQTNNIVLTQQLKYYESEVQKLRKVRKSLNSKQRQLRKNGNELTQKDALELQRVTVEQTGLQKHLEAARKQSRTHSIIIQEYQNKQDQKNGGGTSTLAGSAPHSVGSASPQSPSNMMSPGVSTQSALPSPQTAASPLHHSPRIGTPQSQSGDDKSENSGMASPRSTALAPTPPSPHQFQIRHPGMVPRFARSPEGTLRPRIVSLQSHQVAGTTAISYSSPRGFTTSPQPVMSPNLSQQATGQTIRIQSIQGLTQQQQQLLLQKQQLQQQKQQLLQQQQELQEVGNMTRSQIDGNIQRQVLLRQGILQDDLTNQQQLILQRQQQLVQQNRQLIIGQGKIGQFRQIVQQNQPTFSQTSQMQNTNNMNQTFVSGSSMPPSPIINQSPSPITSTMNNVQQYNPSSSPMHPQSPMISQFHSSSSPMPHQSPRVQNYQTASSPMTPQSPMVYSGLQTPTSPMPQFNQPNSPMPPHSPRVQQQYGQPPSSPMSSSQSSMIQPQYVHRPNSPMVPMGSPMPIRRPSSTGGSVGNSPATERPQSVENPRTPQEQEGNGAGGGGNPYNPHNPIPLPPEIGRIGYVKLGLRGGSPMWSDKAMPRKPLLKGKVGQSLAGTSTNTEDSKSKINSPINKVPSLVCVDYNDFDEESRTPPMTPPTKPASIKKSDVGAVKTRQSEDTDSEATVYEDIVLVESCKETNLEVEELQSALADNVMSTVVSMPMNIDPSHMMNDSDILDDCLVSSTDLVVLDVDNGNNDILIIDSNISDSLKVDDDMIEFDEDMPSPPHGRKRMVGKVLPGEPIKVEEKRTSDTPDSPDDDLQNESPEIIHNELDSVSTPVEEKSEPFKTIEEVKIKKPEIIKISDNLQSSEHDRVISTIQPNVVVSRNSVTFTPVSTQKSIPICSERRLSIQQATVASLVQGAVNAAAKFAAETQNFQKTNSSIESIQASSNSVVTSHFSRPVNVNVSTPSVRTSTTSYLNQVLFGTKSDNQESNDKKDLQNFKKDQQPSGAIKAVVDPKTFQHENGSNMKLMDNNRLAELLNKNDGTNLKDKEKLWNMTVKRDVTKTKIENCNDVEDNSMKQKKLNEQFEMQKFTNEHNELQKKTAIRLNIIENKVDTSEKNDVKTVDRLKLIQSSENMNCNKTENVILPSVSSSILEAQLTTSMLRSENSNPQYFYAIVNHNVPKEIKKEDRNMNDDLRVEGLAAHLQRTIKNEELKNENEINKNARMPPHMNLKHGSIYVPAKIKSDNLGGAPQYKLVHTQQSAIESANDLANKEINHYINKMRDANSMNAQSMKSDTGSGISHKLSVLDKEKIMSNDLLQQRIVSSSEISQLLDKDTHHVNLGSAKPAQKEEPKKFVSLSNMLLSRRESDDKTTRLTVPRSSEDSQNVLLKQLLQNTACATTSPQTAPSLPIVPSLEDQLARPVPPTPSSLIPPVLNEPPKPQVIKEIIPTSKPTVQPPTPTEVQQRTPVPSCLDELLSPPHHPVIQSQTPTVIKREPLSFSQPSPIMTPNMEIKKETVPVNMPVAVEVKKEVMSSDEMLSPGFRMEPEQPGESPLQDLKKIKRRQYQQKRRQSLGKEAVGGTPKKRPRKSSKVEEDYDSFIDSLMHQLRQTPAMTICEPNLTYNFTGSPIVGSGDLSKVNSCTRLGELRGSYGQAYLPSENDHYNTLPFGDLPPRAPTTPSTQRGFYNEEFAPLKLHSTKDEFDDRKYDYNRDRDNDTPDTIISSSSPECVMPDFPTKFPGLQFVDSDGEEDKFKLSRFSPDIPIISPLIVRPKPIRFYSDMDKENEGPPSKKHCDNVTVTLTLSSQAADDVLSVLRNLANVLRIPVPVHYSITERSNTPHKLGLYKIKGKDGKEGGHIDIQSILNGNAKFCRHCDVVILNNIMRKKASEMPLVAKQGEEDLYFCSSNCYMQLALAHPQPIHSEKAASIVEHHGDISKKSRLDAICDSTIIKQDFKKEKPPNDISPYMSTRGAGKRDVKTIEKTIVPTAKKSPSRYRTWSNNNIPPPLNRHKTPSDKEMAEVLFKSGITVMPVKLEDDTRVCLFCHQIGDGVTDGPARLLNYDVNKWVHLNCALWSYEVYETTNGGLMNVESALQNGMTAHCAYCNTTGATLKCYKVRCSLVYHLPCAVKDQCVFYKNKTLHCNSHAQKNEKENELTTLSVMRRVYINRDEGRQVASVMHHSEQTNLLRVGSLIFLSVGQLLPHQLQAFHTKNYIYPIGYKILRMYWSMRNVNKRCKYLCSIHEVDSRPEFRIVVQERGEPDLELKDTTPKGVWLKILEPMAELRRSDNLVQLFTKFISGEDLFGLTEPAIVKVLESLPGVETLTDYKFKYGRNPLLELPLAINPTGCARSEGKPKGQGLWKRAHTQRTCSASSRPALAPSTPQSGEPSCPYSKQFVHSKSSQYKKMKQEWRNNVYLARSKIQGLGLYAARDLEKHTMVIEYIGEIIRTELAETREKQYEAKNRGIYMFRLDEERVVDATLSGGLARYINHSCSPNCVAETVEVERDLRIIIFTKRRISRGEELAYDYKFDIEDDQHKIPCMCGAPNCRKWMN</sequence>
<keyword evidence="14" id="KW-0539">Nucleus</keyword>
<dbReference type="SMART" id="SM00542">
    <property type="entry name" value="FYRC"/>
    <property type="match status" value="1"/>
</dbReference>
<dbReference type="GO" id="GO:0044666">
    <property type="term" value="C:MLL3/4 complex"/>
    <property type="evidence" value="ECO:0007669"/>
    <property type="project" value="TreeGrafter"/>
</dbReference>
<feature type="compositionally biased region" description="Polar residues" evidence="17">
    <location>
        <begin position="2794"/>
        <end position="2823"/>
    </location>
</feature>
<feature type="compositionally biased region" description="Low complexity" evidence="17">
    <location>
        <begin position="2751"/>
        <end position="2774"/>
    </location>
</feature>
<evidence type="ECO:0000256" key="15">
    <source>
        <dbReference type="PROSITE-ProRule" id="PRU00146"/>
    </source>
</evidence>
<feature type="compositionally biased region" description="Pro residues" evidence="17">
    <location>
        <begin position="2134"/>
        <end position="2146"/>
    </location>
</feature>
<dbReference type="GO" id="GO:0003713">
    <property type="term" value="F:transcription coactivator activity"/>
    <property type="evidence" value="ECO:0007669"/>
    <property type="project" value="TreeGrafter"/>
</dbReference>
<keyword evidence="8 15" id="KW-0863">Zinc-finger</keyword>
<feature type="compositionally biased region" description="Polar residues" evidence="17">
    <location>
        <begin position="228"/>
        <end position="239"/>
    </location>
</feature>
<feature type="region of interest" description="Disordered" evidence="17">
    <location>
        <begin position="2134"/>
        <end position="2176"/>
    </location>
</feature>
<keyword evidence="13" id="KW-0804">Transcription</keyword>
<feature type="region of interest" description="Disordered" evidence="17">
    <location>
        <begin position="3836"/>
        <end position="3868"/>
    </location>
</feature>
<feature type="region of interest" description="Disordered" evidence="17">
    <location>
        <begin position="1148"/>
        <end position="1174"/>
    </location>
</feature>
<evidence type="ECO:0000256" key="17">
    <source>
        <dbReference type="SAM" id="MobiDB-lite"/>
    </source>
</evidence>
<dbReference type="PROSITE" id="PS51542">
    <property type="entry name" value="FYRN"/>
    <property type="match status" value="1"/>
</dbReference>
<dbReference type="CDD" id="cd15510">
    <property type="entry name" value="PHD2_KMT2C_like"/>
    <property type="match status" value="1"/>
</dbReference>
<feature type="compositionally biased region" description="Polar residues" evidence="17">
    <location>
        <begin position="2383"/>
        <end position="2411"/>
    </location>
</feature>
<dbReference type="FunFam" id="3.30.40.10:FF:000548">
    <property type="entry name" value="Putative Histone-lysine N-methyltransferase MLL3"/>
    <property type="match status" value="1"/>
</dbReference>
<dbReference type="FunFam" id="3.30.40.10:FF:000002">
    <property type="entry name" value="Histone-lysine N-methyltransferase"/>
    <property type="match status" value="1"/>
</dbReference>
<feature type="coiled-coil region" evidence="16">
    <location>
        <begin position="2289"/>
        <end position="2323"/>
    </location>
</feature>
<dbReference type="PANTHER" id="PTHR45888">
    <property type="entry name" value="HL01030P-RELATED"/>
    <property type="match status" value="1"/>
</dbReference>
<feature type="domain" description="SET" evidence="19">
    <location>
        <begin position="4686"/>
        <end position="4802"/>
    </location>
</feature>
<dbReference type="Pfam" id="PF00628">
    <property type="entry name" value="PHD"/>
    <property type="match status" value="2"/>
</dbReference>
<dbReference type="GO" id="GO:0098687">
    <property type="term" value="C:chromosomal region"/>
    <property type="evidence" value="ECO:0007669"/>
    <property type="project" value="UniProtKB-ARBA"/>
</dbReference>
<organism evidence="22 23">
    <name type="scientific">Cimex lectularius</name>
    <name type="common">Bed bug</name>
    <name type="synonym">Acanthia lectularia</name>
    <dbReference type="NCBI Taxonomy" id="79782"/>
    <lineage>
        <taxon>Eukaryota</taxon>
        <taxon>Metazoa</taxon>
        <taxon>Ecdysozoa</taxon>
        <taxon>Arthropoda</taxon>
        <taxon>Hexapoda</taxon>
        <taxon>Insecta</taxon>
        <taxon>Pterygota</taxon>
        <taxon>Neoptera</taxon>
        <taxon>Paraneoptera</taxon>
        <taxon>Hemiptera</taxon>
        <taxon>Heteroptera</taxon>
        <taxon>Panheteroptera</taxon>
        <taxon>Cimicomorpha</taxon>
        <taxon>Cimicidae</taxon>
        <taxon>Cimex</taxon>
    </lineage>
</organism>
<feature type="compositionally biased region" description="Polar residues" evidence="17">
    <location>
        <begin position="1480"/>
        <end position="1505"/>
    </location>
</feature>
<feature type="compositionally biased region" description="Low complexity" evidence="17">
    <location>
        <begin position="2676"/>
        <end position="2703"/>
    </location>
</feature>